<feature type="transmembrane region" description="Helical" evidence="1">
    <location>
        <begin position="35"/>
        <end position="55"/>
    </location>
</feature>
<feature type="transmembrane region" description="Helical" evidence="1">
    <location>
        <begin position="6"/>
        <end position="23"/>
    </location>
</feature>
<dbReference type="EMBL" id="VTHL01000025">
    <property type="protein sequence ID" value="TYZ06345.1"/>
    <property type="molecule type" value="Genomic_DNA"/>
</dbReference>
<accession>A0A5D6UTS0</accession>
<gene>
    <name evidence="2" type="ORF">FY528_18400</name>
</gene>
<sequence length="176" mass="19328">MPAAKGSSGWSFFTFLLLCPMAVSQITPETNGVRYGLLTAGGMVLYFLLASLLQLTGRIEFSYLNAVILAIGICMAIARYRRYRHNRMPYLHGFGTGIITAIVASVAFGFFFLVYAVINPSLMEQLRASDLFGFDLSVTICFLAILLQGAMSGVIISLVAMQYFKSPDHMPMQGIE</sequence>
<feature type="transmembrane region" description="Helical" evidence="1">
    <location>
        <begin position="136"/>
        <end position="164"/>
    </location>
</feature>
<evidence type="ECO:0000313" key="2">
    <source>
        <dbReference type="EMBL" id="TYZ06345.1"/>
    </source>
</evidence>
<protein>
    <submittedName>
        <fullName evidence="2">DUF4199 domain-containing protein</fullName>
    </submittedName>
</protein>
<keyword evidence="3" id="KW-1185">Reference proteome</keyword>
<keyword evidence="1" id="KW-0472">Membrane</keyword>
<dbReference type="Proteomes" id="UP000322791">
    <property type="component" value="Unassembled WGS sequence"/>
</dbReference>
<proteinExistence type="predicted"/>
<name>A0A5D6UTS0_9BACT</name>
<keyword evidence="1" id="KW-0812">Transmembrane</keyword>
<comment type="caution">
    <text evidence="2">The sequence shown here is derived from an EMBL/GenBank/DDBJ whole genome shotgun (WGS) entry which is preliminary data.</text>
</comment>
<organism evidence="2 3">
    <name type="scientific">Hymenobacter lutimineralis</name>
    <dbReference type="NCBI Taxonomy" id="2606448"/>
    <lineage>
        <taxon>Bacteria</taxon>
        <taxon>Pseudomonadati</taxon>
        <taxon>Bacteroidota</taxon>
        <taxon>Cytophagia</taxon>
        <taxon>Cytophagales</taxon>
        <taxon>Hymenobacteraceae</taxon>
        <taxon>Hymenobacter</taxon>
    </lineage>
</organism>
<dbReference type="InterPro" id="IPR025250">
    <property type="entry name" value="DUF4199"/>
</dbReference>
<feature type="transmembrane region" description="Helical" evidence="1">
    <location>
        <begin position="61"/>
        <end position="78"/>
    </location>
</feature>
<evidence type="ECO:0000313" key="3">
    <source>
        <dbReference type="Proteomes" id="UP000322791"/>
    </source>
</evidence>
<reference evidence="2 3" key="1">
    <citation type="submission" date="2019-08" db="EMBL/GenBank/DDBJ databases">
        <authorList>
            <person name="Seo M.-J."/>
        </authorList>
    </citation>
    <scope>NUCLEOTIDE SEQUENCE [LARGE SCALE GENOMIC DNA]</scope>
    <source>
        <strain evidence="2 3">KIGAM108</strain>
    </source>
</reference>
<evidence type="ECO:0000256" key="1">
    <source>
        <dbReference type="SAM" id="Phobius"/>
    </source>
</evidence>
<dbReference type="Pfam" id="PF13858">
    <property type="entry name" value="DUF4199"/>
    <property type="match status" value="1"/>
</dbReference>
<feature type="transmembrane region" description="Helical" evidence="1">
    <location>
        <begin position="90"/>
        <end position="116"/>
    </location>
</feature>
<dbReference type="AlphaFoldDB" id="A0A5D6UTS0"/>
<keyword evidence="1" id="KW-1133">Transmembrane helix</keyword>